<feature type="domain" description="Tag1 middle barrel-like" evidence="2">
    <location>
        <begin position="28"/>
        <end position="123"/>
    </location>
</feature>
<reference evidence="4" key="1">
    <citation type="journal article" date="2016" name="Genome Announc.">
        <title>Genome sequences of three species of Hanseniaspora isolated from spontaneous wine fermentations.</title>
        <authorList>
            <person name="Sternes P.R."/>
            <person name="Lee D."/>
            <person name="Kutyna D.R."/>
            <person name="Borneman A.R."/>
        </authorList>
    </citation>
    <scope>NUCLEOTIDE SEQUENCE [LARGE SCALE GENOMIC DNA]</scope>
    <source>
        <strain evidence="4">AWRI3579</strain>
    </source>
</reference>
<protein>
    <submittedName>
        <fullName evidence="3">Uncharacterized protein</fullName>
    </submittedName>
</protein>
<dbReference type="AlphaFoldDB" id="A0A1E5RZY9"/>
<dbReference type="InterPro" id="IPR055011">
    <property type="entry name" value="Tag1_C"/>
</dbReference>
<proteinExistence type="predicted"/>
<sequence>MINEQFAESFGEHVLVSNINTSLTNHFLHKFSWQPVFPDCNGNLDIIFPSTKTFFQVTLVERTDAKEDDFKALRVFGSIYDDGFPFEFTNGVCYADDINTITPMNLFLSKVFNSTELLRLGVVETSFLSLYDQPHQNDVPGELEQNPSHIKNILNPGLTPLPIDLNFTLNSSEFLREVGIDKKTFKIIKDPNNRRNPNSYKVQGEGFAEIFIPYVTDLKILVEKLKGKTKIIDQISNKHFLTVTMDVWEDCKVEYIYDDEEDITFGATLHKDHMSQPVHMKLIFQLDDAEVEVVDNAVLGRVMSRTFWQGESPVLIDAVMDLIVKNDVLGEFMLSDIPGAGSTVITR</sequence>
<dbReference type="InterPro" id="IPR055010">
    <property type="entry name" value="Tag1_M"/>
</dbReference>
<accession>A0A1E5RZY9</accession>
<dbReference type="Pfam" id="PF22786">
    <property type="entry name" value="Tag1_C"/>
    <property type="match status" value="1"/>
</dbReference>
<comment type="caution">
    <text evidence="3">The sequence shown here is derived from an EMBL/GenBank/DDBJ whole genome shotgun (WGS) entry which is preliminary data.</text>
</comment>
<feature type="domain" description="Tag1 C-terminal" evidence="1">
    <location>
        <begin position="217"/>
        <end position="345"/>
    </location>
</feature>
<evidence type="ECO:0000313" key="4">
    <source>
        <dbReference type="Proteomes" id="UP000095728"/>
    </source>
</evidence>
<dbReference type="Proteomes" id="UP000095728">
    <property type="component" value="Unassembled WGS sequence"/>
</dbReference>
<name>A0A1E5RZY9_9ASCO</name>
<dbReference type="EMBL" id="LPNM01000001">
    <property type="protein sequence ID" value="OEJ92406.1"/>
    <property type="molecule type" value="Genomic_DNA"/>
</dbReference>
<evidence type="ECO:0000313" key="3">
    <source>
        <dbReference type="EMBL" id="OEJ92406.1"/>
    </source>
</evidence>
<dbReference type="OrthoDB" id="5596576at2759"/>
<dbReference type="Pfam" id="PF22787">
    <property type="entry name" value="Tag1_M"/>
    <property type="match status" value="1"/>
</dbReference>
<dbReference type="InParanoid" id="A0A1E5RZY9"/>
<organism evidence="3 4">
    <name type="scientific">Hanseniaspora osmophila</name>
    <dbReference type="NCBI Taxonomy" id="56408"/>
    <lineage>
        <taxon>Eukaryota</taxon>
        <taxon>Fungi</taxon>
        <taxon>Dikarya</taxon>
        <taxon>Ascomycota</taxon>
        <taxon>Saccharomycotina</taxon>
        <taxon>Saccharomycetes</taxon>
        <taxon>Saccharomycodales</taxon>
        <taxon>Saccharomycodaceae</taxon>
        <taxon>Hanseniaspora</taxon>
    </lineage>
</organism>
<evidence type="ECO:0000259" key="2">
    <source>
        <dbReference type="Pfam" id="PF22787"/>
    </source>
</evidence>
<evidence type="ECO:0000259" key="1">
    <source>
        <dbReference type="Pfam" id="PF22786"/>
    </source>
</evidence>
<keyword evidence="4" id="KW-1185">Reference proteome</keyword>
<gene>
    <name evidence="3" type="ORF">AWRI3579_g154</name>
</gene>